<keyword evidence="2 4" id="KW-0479">Metal-binding</keyword>
<dbReference type="GO" id="GO:0020037">
    <property type="term" value="F:heme binding"/>
    <property type="evidence" value="ECO:0007669"/>
    <property type="project" value="InterPro"/>
</dbReference>
<evidence type="ECO:0000313" key="7">
    <source>
        <dbReference type="Proteomes" id="UP000315017"/>
    </source>
</evidence>
<dbReference type="EMBL" id="CP036274">
    <property type="protein sequence ID" value="QDU31258.1"/>
    <property type="molecule type" value="Genomic_DNA"/>
</dbReference>
<reference evidence="6 7" key="1">
    <citation type="submission" date="2019-02" db="EMBL/GenBank/DDBJ databases">
        <title>Deep-cultivation of Planctomycetes and their phenomic and genomic characterization uncovers novel biology.</title>
        <authorList>
            <person name="Wiegand S."/>
            <person name="Jogler M."/>
            <person name="Boedeker C."/>
            <person name="Pinto D."/>
            <person name="Vollmers J."/>
            <person name="Rivas-Marin E."/>
            <person name="Kohn T."/>
            <person name="Peeters S.H."/>
            <person name="Heuer A."/>
            <person name="Rast P."/>
            <person name="Oberbeckmann S."/>
            <person name="Bunk B."/>
            <person name="Jeske O."/>
            <person name="Meyerdierks A."/>
            <person name="Storesund J.E."/>
            <person name="Kallscheuer N."/>
            <person name="Luecker S."/>
            <person name="Lage O.M."/>
            <person name="Pohl T."/>
            <person name="Merkel B.J."/>
            <person name="Hornburger P."/>
            <person name="Mueller R.-W."/>
            <person name="Bruemmer F."/>
            <person name="Labrenz M."/>
            <person name="Spormann A.M."/>
            <person name="Op den Camp H."/>
            <person name="Overmann J."/>
            <person name="Amann R."/>
            <person name="Jetten M.S.M."/>
            <person name="Mascher T."/>
            <person name="Medema M.H."/>
            <person name="Devos D.P."/>
            <person name="Kaster A.-K."/>
            <person name="Ovreas L."/>
            <person name="Rohde M."/>
            <person name="Galperin M.Y."/>
            <person name="Jogler C."/>
        </authorList>
    </citation>
    <scope>NUCLEOTIDE SEQUENCE [LARGE SCALE GENOMIC DNA]</scope>
    <source>
        <strain evidence="6 7">ETA_A8</strain>
    </source>
</reference>
<dbReference type="SUPFAM" id="SSF46626">
    <property type="entry name" value="Cytochrome c"/>
    <property type="match status" value="1"/>
</dbReference>
<dbReference type="InterPro" id="IPR051395">
    <property type="entry name" value="Cytochrome_c_Peroxidase/MauG"/>
</dbReference>
<proteinExistence type="predicted"/>
<dbReference type="GO" id="GO:0009055">
    <property type="term" value="F:electron transfer activity"/>
    <property type="evidence" value="ECO:0007669"/>
    <property type="project" value="InterPro"/>
</dbReference>
<dbReference type="GO" id="GO:0046872">
    <property type="term" value="F:metal ion binding"/>
    <property type="evidence" value="ECO:0007669"/>
    <property type="project" value="UniProtKB-KW"/>
</dbReference>
<evidence type="ECO:0000259" key="5">
    <source>
        <dbReference type="PROSITE" id="PS51007"/>
    </source>
</evidence>
<protein>
    <submittedName>
        <fullName evidence="6">Cytochrome c</fullName>
    </submittedName>
</protein>
<dbReference type="InterPro" id="IPR036909">
    <property type="entry name" value="Cyt_c-like_dom_sf"/>
</dbReference>
<dbReference type="KEGG" id="aagg:ETAA8_64110"/>
<evidence type="ECO:0000313" key="6">
    <source>
        <dbReference type="EMBL" id="QDU31258.1"/>
    </source>
</evidence>
<keyword evidence="3 4" id="KW-0408">Iron</keyword>
<sequence length="479" mass="53594">MVSGLPYLDAVAKIAFFVGAYMSKSISLLAAAGLLALTMLAGSLLTAGEPETAAERGYRWLTQKSYLPADFTQDVFDEAWTEWPEPLRTQAKNATPEERRKLAFSRYGLTPRPDDPTRPLQYVVDEKGVWTMNCFACHGGQVEGKVIPGLPNSRFALQTLTDDTRAYKLTHTRPLGRMDLGSLFVPLGTSDGTTNAVMFGVALMNFRDADLNVHKNRPPPKMTHHDMDAPPWWHFRKKEFLYADAFAGKGHRGLMQFMMVPQNGPTKFHEWEADFQDVFAYISSLAAPPYPHAIDQPLADQGRVAFNRVCAECHGTYARHKDETDTWPAKVIPLDELKTDPVRLQALSPAQRAAYGTSWFTDYGKVPNINEPKGYVAQPLDGIWATAPYLHNGSVPTLWHMLHPAQRPVVWKRTETGYDQKRVGLEVEMLDAVPADLNSAEQRQHFNTRGFGKSAAGHDYPDALSEDEKTAVLEYLKTL</sequence>
<keyword evidence="7" id="KW-1185">Reference proteome</keyword>
<evidence type="ECO:0000256" key="2">
    <source>
        <dbReference type="ARBA" id="ARBA00022723"/>
    </source>
</evidence>
<dbReference type="Pfam" id="PF21419">
    <property type="entry name" value="RoxA-like_Cyt-c"/>
    <property type="match status" value="1"/>
</dbReference>
<evidence type="ECO:0000256" key="4">
    <source>
        <dbReference type="PROSITE-ProRule" id="PRU00433"/>
    </source>
</evidence>
<dbReference type="Gene3D" id="1.10.760.10">
    <property type="entry name" value="Cytochrome c-like domain"/>
    <property type="match status" value="1"/>
</dbReference>
<organism evidence="6 7">
    <name type="scientific">Anatilimnocola aggregata</name>
    <dbReference type="NCBI Taxonomy" id="2528021"/>
    <lineage>
        <taxon>Bacteria</taxon>
        <taxon>Pseudomonadati</taxon>
        <taxon>Planctomycetota</taxon>
        <taxon>Planctomycetia</taxon>
        <taxon>Pirellulales</taxon>
        <taxon>Pirellulaceae</taxon>
        <taxon>Anatilimnocola</taxon>
    </lineage>
</organism>
<feature type="domain" description="Cytochrome c" evidence="5">
    <location>
        <begin position="297"/>
        <end position="479"/>
    </location>
</feature>
<keyword evidence="1 4" id="KW-0349">Heme</keyword>
<evidence type="ECO:0000256" key="3">
    <source>
        <dbReference type="ARBA" id="ARBA00023004"/>
    </source>
</evidence>
<gene>
    <name evidence="6" type="ORF">ETAA8_64110</name>
</gene>
<dbReference type="InterPro" id="IPR009056">
    <property type="entry name" value="Cyt_c-like_dom"/>
</dbReference>
<dbReference type="AlphaFoldDB" id="A0A517YM07"/>
<evidence type="ECO:0000256" key="1">
    <source>
        <dbReference type="ARBA" id="ARBA00022617"/>
    </source>
</evidence>
<dbReference type="PANTHER" id="PTHR30600:SF9">
    <property type="entry name" value="BLR7738 PROTEIN"/>
    <property type="match status" value="1"/>
</dbReference>
<accession>A0A517YM07</accession>
<dbReference type="Proteomes" id="UP000315017">
    <property type="component" value="Chromosome"/>
</dbReference>
<dbReference type="GO" id="GO:0004130">
    <property type="term" value="F:cytochrome-c peroxidase activity"/>
    <property type="evidence" value="ECO:0007669"/>
    <property type="project" value="TreeGrafter"/>
</dbReference>
<dbReference type="PROSITE" id="PS51007">
    <property type="entry name" value="CYTC"/>
    <property type="match status" value="1"/>
</dbReference>
<dbReference type="PANTHER" id="PTHR30600">
    <property type="entry name" value="CYTOCHROME C PEROXIDASE-RELATED"/>
    <property type="match status" value="1"/>
</dbReference>
<name>A0A517YM07_9BACT</name>